<evidence type="ECO:0000313" key="2">
    <source>
        <dbReference type="Proteomes" id="UP001364695"/>
    </source>
</evidence>
<name>A0ACC6P378_9BURK</name>
<comment type="caution">
    <text evidence="1">The sequence shown here is derived from an EMBL/GenBank/DDBJ whole genome shotgun (WGS) entry which is preliminary data.</text>
</comment>
<reference evidence="1" key="1">
    <citation type="submission" date="2023-10" db="EMBL/GenBank/DDBJ databases">
        <title>Amphibacter perezi, gen. nov., sp. nov. a novel taxa of the family Comamonadaceae, class Betaproteobacteria isolated from the skin microbiota of Pelophylax perezi from different populations.</title>
        <authorList>
            <person name="Costa S."/>
            <person name="Proenca D.N."/>
            <person name="Lopes I."/>
            <person name="Morais P.V."/>
        </authorList>
    </citation>
    <scope>NUCLEOTIDE SEQUENCE</scope>
    <source>
        <strain evidence="1">SL12-8</strain>
    </source>
</reference>
<dbReference type="Proteomes" id="UP001364695">
    <property type="component" value="Unassembled WGS sequence"/>
</dbReference>
<organism evidence="1 2">
    <name type="scientific">Amphibiibacter pelophylacis</name>
    <dbReference type="NCBI Taxonomy" id="1799477"/>
    <lineage>
        <taxon>Bacteria</taxon>
        <taxon>Pseudomonadati</taxon>
        <taxon>Pseudomonadota</taxon>
        <taxon>Betaproteobacteria</taxon>
        <taxon>Burkholderiales</taxon>
        <taxon>Sphaerotilaceae</taxon>
        <taxon>Amphibiibacter</taxon>
    </lineage>
</organism>
<evidence type="ECO:0000313" key="1">
    <source>
        <dbReference type="EMBL" id="MEJ7138667.1"/>
    </source>
</evidence>
<proteinExistence type="predicted"/>
<protein>
    <submittedName>
        <fullName evidence="1">TonB family protein</fullName>
    </submittedName>
</protein>
<sequence length="294" mass="32792">MGAQGLKPRWRPSGLHKALAVSLALHALVLTLRWVTPPEVQDRIRDRVMDVILLNAESDEKPPADARTLAQSNLAGGGEAEAGRATSILPASTTSQSGDAIEDERRRVLGAMRQEQQMLLTQIRRELAMLPVPTPEQLSGNPQAQAAEEMRLRKERMLAELEKRINAQNIRPRKRYISPSTREDLFAVYYARMRRRIEDEGTRNFPQDGGRKLYGALTINVTTDAVGKVVEAQVIKSSGNPVLDRKALQIVYASAPFDRFSAAMSAQTDQIVITSRFHFTRDEGLNTQMQAPVR</sequence>
<accession>A0ACC6P378</accession>
<gene>
    <name evidence="1" type="ORF">RV045_09550</name>
</gene>
<keyword evidence="2" id="KW-1185">Reference proteome</keyword>
<dbReference type="EMBL" id="JAWDIE010000013">
    <property type="protein sequence ID" value="MEJ7138667.1"/>
    <property type="molecule type" value="Genomic_DNA"/>
</dbReference>